<dbReference type="AlphaFoldDB" id="A0AAD9J8Z2"/>
<feature type="compositionally biased region" description="Polar residues" evidence="1">
    <location>
        <begin position="158"/>
        <end position="174"/>
    </location>
</feature>
<feature type="compositionally biased region" description="Acidic residues" evidence="1">
    <location>
        <begin position="90"/>
        <end position="100"/>
    </location>
</feature>
<comment type="caution">
    <text evidence="3">The sequence shown here is derived from an EMBL/GenBank/DDBJ whole genome shotgun (WGS) entry which is preliminary data.</text>
</comment>
<keyword evidence="4" id="KW-1185">Reference proteome</keyword>
<keyword evidence="2" id="KW-0732">Signal</keyword>
<feature type="region of interest" description="Disordered" evidence="1">
    <location>
        <begin position="77"/>
        <end position="182"/>
    </location>
</feature>
<name>A0AAD9J8Z2_9ANNE</name>
<sequence>MVGLAVVNFFLCYLLEDYVLESNFFQQKCQKSLEMRRDRKNLKYLRVEQEICDSPNWPPVSQTSQSLAEIMQLESSVPHNIPDSAVPQYTDDDEGDDDFMSDASHSNTPARSHRNIFRSHSGRSRRRTKSTTSSGSRYSSHAAEITPDAMHPPHKVTLSDNNASTDTNNVQNGPITDMPRSPTSPTLPLLDNQFVVPGSDAPNTLVTEGEVNIAGGCIERCYLPKETCL</sequence>
<gene>
    <name evidence="3" type="ORF">LSH36_487g00007</name>
</gene>
<evidence type="ECO:0000313" key="4">
    <source>
        <dbReference type="Proteomes" id="UP001208570"/>
    </source>
</evidence>
<accession>A0AAD9J8Z2</accession>
<organism evidence="3 4">
    <name type="scientific">Paralvinella palmiformis</name>
    <dbReference type="NCBI Taxonomy" id="53620"/>
    <lineage>
        <taxon>Eukaryota</taxon>
        <taxon>Metazoa</taxon>
        <taxon>Spiralia</taxon>
        <taxon>Lophotrochozoa</taxon>
        <taxon>Annelida</taxon>
        <taxon>Polychaeta</taxon>
        <taxon>Sedentaria</taxon>
        <taxon>Canalipalpata</taxon>
        <taxon>Terebellida</taxon>
        <taxon>Terebelliformia</taxon>
        <taxon>Alvinellidae</taxon>
        <taxon>Paralvinella</taxon>
    </lineage>
</organism>
<feature type="signal peptide" evidence="2">
    <location>
        <begin position="1"/>
        <end position="21"/>
    </location>
</feature>
<proteinExistence type="predicted"/>
<feature type="chain" id="PRO_5042081374" evidence="2">
    <location>
        <begin position="22"/>
        <end position="229"/>
    </location>
</feature>
<feature type="compositionally biased region" description="Low complexity" evidence="1">
    <location>
        <begin position="130"/>
        <end position="141"/>
    </location>
</feature>
<protein>
    <submittedName>
        <fullName evidence="3">Uncharacterized protein</fullName>
    </submittedName>
</protein>
<evidence type="ECO:0000256" key="1">
    <source>
        <dbReference type="SAM" id="MobiDB-lite"/>
    </source>
</evidence>
<feature type="compositionally biased region" description="Basic residues" evidence="1">
    <location>
        <begin position="111"/>
        <end position="129"/>
    </location>
</feature>
<reference evidence="3" key="1">
    <citation type="journal article" date="2023" name="Mol. Biol. Evol.">
        <title>Third-Generation Sequencing Reveals the Adaptive Role of the Epigenome in Three Deep-Sea Polychaetes.</title>
        <authorList>
            <person name="Perez M."/>
            <person name="Aroh O."/>
            <person name="Sun Y."/>
            <person name="Lan Y."/>
            <person name="Juniper S.K."/>
            <person name="Young C.R."/>
            <person name="Angers B."/>
            <person name="Qian P.Y."/>
        </authorList>
    </citation>
    <scope>NUCLEOTIDE SEQUENCE</scope>
    <source>
        <strain evidence="3">P08H-3</strain>
    </source>
</reference>
<evidence type="ECO:0000313" key="3">
    <source>
        <dbReference type="EMBL" id="KAK2148668.1"/>
    </source>
</evidence>
<dbReference type="Proteomes" id="UP001208570">
    <property type="component" value="Unassembled WGS sequence"/>
</dbReference>
<evidence type="ECO:0000256" key="2">
    <source>
        <dbReference type="SAM" id="SignalP"/>
    </source>
</evidence>
<dbReference type="EMBL" id="JAODUP010000487">
    <property type="protein sequence ID" value="KAK2148668.1"/>
    <property type="molecule type" value="Genomic_DNA"/>
</dbReference>